<dbReference type="STRING" id="2094558.A0A314UXL8"/>
<evidence type="ECO:0000313" key="3">
    <source>
        <dbReference type="Proteomes" id="UP000250321"/>
    </source>
</evidence>
<name>A0A314UXL8_PRUYE</name>
<feature type="domain" description="FBD" evidence="1">
    <location>
        <begin position="81"/>
        <end position="114"/>
    </location>
</feature>
<evidence type="ECO:0000259" key="1">
    <source>
        <dbReference type="Pfam" id="PF08387"/>
    </source>
</evidence>
<sequence>MNSLDRYLFYSGDEFFGCSAIFSSEAEKKAFKEGSMAAPRLDNICKLKAWTRNLNDDLFAALASGFSTEFWKMQNLAFVHQLEEVTIGHCEGSNQTDFAQYILEHAQNLKKMVFLVTGVRYQSKAEAEIVRMSRSKMISTSTVIIRK</sequence>
<organism evidence="2 3">
    <name type="scientific">Prunus yedoensis var. nudiflora</name>
    <dbReference type="NCBI Taxonomy" id="2094558"/>
    <lineage>
        <taxon>Eukaryota</taxon>
        <taxon>Viridiplantae</taxon>
        <taxon>Streptophyta</taxon>
        <taxon>Embryophyta</taxon>
        <taxon>Tracheophyta</taxon>
        <taxon>Spermatophyta</taxon>
        <taxon>Magnoliopsida</taxon>
        <taxon>eudicotyledons</taxon>
        <taxon>Gunneridae</taxon>
        <taxon>Pentapetalae</taxon>
        <taxon>rosids</taxon>
        <taxon>fabids</taxon>
        <taxon>Rosales</taxon>
        <taxon>Rosaceae</taxon>
        <taxon>Amygdaloideae</taxon>
        <taxon>Amygdaleae</taxon>
        <taxon>Prunus</taxon>
    </lineage>
</organism>
<gene>
    <name evidence="2" type="ORF">Pyn_13914</name>
</gene>
<evidence type="ECO:0000313" key="2">
    <source>
        <dbReference type="EMBL" id="PQM42160.1"/>
    </source>
</evidence>
<comment type="caution">
    <text evidence="2">The sequence shown here is derived from an EMBL/GenBank/DDBJ whole genome shotgun (WGS) entry which is preliminary data.</text>
</comment>
<keyword evidence="3" id="KW-1185">Reference proteome</keyword>
<reference evidence="2 3" key="1">
    <citation type="submission" date="2018-02" db="EMBL/GenBank/DDBJ databases">
        <title>Draft genome of wild Prunus yedoensis var. nudiflora.</title>
        <authorList>
            <person name="Baek S."/>
            <person name="Kim J.-H."/>
            <person name="Choi K."/>
            <person name="Kim G.-B."/>
            <person name="Cho A."/>
            <person name="Jang H."/>
            <person name="Shin C.-H."/>
            <person name="Yu H.-J."/>
            <person name="Mun J.-H."/>
        </authorList>
    </citation>
    <scope>NUCLEOTIDE SEQUENCE [LARGE SCALE GENOMIC DNA]</scope>
    <source>
        <strain evidence="3">cv. Jeju island</strain>
        <tissue evidence="2">Leaf</tissue>
    </source>
</reference>
<dbReference type="Proteomes" id="UP000250321">
    <property type="component" value="Unassembled WGS sequence"/>
</dbReference>
<protein>
    <submittedName>
        <fullName evidence="2">F-box/LRR-repeat protein</fullName>
    </submittedName>
</protein>
<dbReference type="EMBL" id="PJQY01002861">
    <property type="protein sequence ID" value="PQM42160.1"/>
    <property type="molecule type" value="Genomic_DNA"/>
</dbReference>
<dbReference type="InterPro" id="IPR006566">
    <property type="entry name" value="FBD"/>
</dbReference>
<dbReference type="AlphaFoldDB" id="A0A314UXL8"/>
<accession>A0A314UXL8</accession>
<dbReference type="Pfam" id="PF08387">
    <property type="entry name" value="FBD"/>
    <property type="match status" value="1"/>
</dbReference>
<dbReference type="OrthoDB" id="10500386at2759"/>
<proteinExistence type="predicted"/>